<gene>
    <name evidence="2" type="ORF">IK5_06282</name>
</gene>
<proteinExistence type="predicted"/>
<sequence>MAKMKKWKLEREYVEVPNVTAVAVETRNNNGNKEKCISLQALGLIVNLWSYNTEEWELHKTELYKRYGKNKETSVKNAWKELIDANYIIEYKFRVGKKWDYEYYYRIKPFTDKERGEILAYAKKEHGQIWGLDFQDLKMKTSKSRDNKKELKKNIINKKEEEEIITPSVTESTILDLMNQKIKDREITNKKTIKAIHDVSSKCKAMGTTDLIAAENYVIKVVEEKMSKLGQKQRTQSIPQKRKKITPDWLKEQQQEELSQSIGQTVSRGPQQTYENEQQRIEDERRRLKDMLAQYKKE</sequence>
<accession>A0A9W5KQG0</accession>
<name>A0A9W5KQG0_BACCE</name>
<dbReference type="EMBL" id="AHFG01000110">
    <property type="protein sequence ID" value="EJR59499.1"/>
    <property type="molecule type" value="Genomic_DNA"/>
</dbReference>
<protein>
    <submittedName>
        <fullName evidence="2">Uncharacterized protein</fullName>
    </submittedName>
</protein>
<reference evidence="2 3" key="1">
    <citation type="submission" date="2012-04" db="EMBL/GenBank/DDBJ databases">
        <title>The Genome Sequence of Bacillus cereus VD154.</title>
        <authorList>
            <consortium name="The Broad Institute Genome Sequencing Platform"/>
            <consortium name="The Broad Institute Genome Sequencing Center for Infectious Disease"/>
            <person name="Feldgarden M."/>
            <person name="Van der Auwera G.A."/>
            <person name="Mahillon J."/>
            <person name="Duprez V."/>
            <person name="Timmery S."/>
            <person name="Mattelet C."/>
            <person name="Dierick K."/>
            <person name="Sun M."/>
            <person name="Yu Z."/>
            <person name="Zhu L."/>
            <person name="Hu X."/>
            <person name="Shank E.B."/>
            <person name="Swiecicka I."/>
            <person name="Hansen B.M."/>
            <person name="Andrup L."/>
            <person name="Young S.K."/>
            <person name="Zeng Q."/>
            <person name="Gargeya S."/>
            <person name="Fitzgerald M."/>
            <person name="Haas B."/>
            <person name="Abouelleil A."/>
            <person name="Alvarado L."/>
            <person name="Arachchi H.M."/>
            <person name="Berlin A."/>
            <person name="Chapman S.B."/>
            <person name="Goldberg J."/>
            <person name="Griggs A."/>
            <person name="Gujja S."/>
            <person name="Hansen M."/>
            <person name="Howarth C."/>
            <person name="Imamovic A."/>
            <person name="Larimer J."/>
            <person name="McCowen C."/>
            <person name="Montmayeur A."/>
            <person name="Murphy C."/>
            <person name="Neiman D."/>
            <person name="Pearson M."/>
            <person name="Priest M."/>
            <person name="Roberts A."/>
            <person name="Saif S."/>
            <person name="Shea T."/>
            <person name="Sisk P."/>
            <person name="Sykes S."/>
            <person name="Wortman J."/>
            <person name="Nusbaum C."/>
            <person name="Birren B."/>
        </authorList>
    </citation>
    <scope>NUCLEOTIDE SEQUENCE [LARGE SCALE GENOMIC DNA]</scope>
    <source>
        <strain evidence="2 3">VD154</strain>
    </source>
</reference>
<organism evidence="2 3">
    <name type="scientific">Bacillus cereus VD154</name>
    <dbReference type="NCBI Taxonomy" id="1053238"/>
    <lineage>
        <taxon>Bacteria</taxon>
        <taxon>Bacillati</taxon>
        <taxon>Bacillota</taxon>
        <taxon>Bacilli</taxon>
        <taxon>Bacillales</taxon>
        <taxon>Bacillaceae</taxon>
        <taxon>Bacillus</taxon>
        <taxon>Bacillus cereus group</taxon>
    </lineage>
</organism>
<evidence type="ECO:0000313" key="3">
    <source>
        <dbReference type="Proteomes" id="UP000006967"/>
    </source>
</evidence>
<evidence type="ECO:0000313" key="2">
    <source>
        <dbReference type="EMBL" id="EJR59499.1"/>
    </source>
</evidence>
<evidence type="ECO:0000256" key="1">
    <source>
        <dbReference type="SAM" id="MobiDB-lite"/>
    </source>
</evidence>
<feature type="compositionally biased region" description="Polar residues" evidence="1">
    <location>
        <begin position="230"/>
        <end position="239"/>
    </location>
</feature>
<feature type="region of interest" description="Disordered" evidence="1">
    <location>
        <begin position="229"/>
        <end position="282"/>
    </location>
</feature>
<dbReference type="AlphaFoldDB" id="A0A9W5KQG0"/>
<dbReference type="Proteomes" id="UP000006967">
    <property type="component" value="Unassembled WGS sequence"/>
</dbReference>
<dbReference type="RefSeq" id="WP_001096841.1">
    <property type="nucleotide sequence ID" value="NZ_JH791891.1"/>
</dbReference>
<comment type="caution">
    <text evidence="2">The sequence shown here is derived from an EMBL/GenBank/DDBJ whole genome shotgun (WGS) entry which is preliminary data.</text>
</comment>
<feature type="compositionally biased region" description="Polar residues" evidence="1">
    <location>
        <begin position="258"/>
        <end position="276"/>
    </location>
</feature>
<feature type="compositionally biased region" description="Basic and acidic residues" evidence="1">
    <location>
        <begin position="245"/>
        <end position="254"/>
    </location>
</feature>